<dbReference type="Gene3D" id="3.20.20.70">
    <property type="entry name" value="Aldolase class I"/>
    <property type="match status" value="1"/>
</dbReference>
<proteinExistence type="predicted"/>
<dbReference type="Proteomes" id="UP000576821">
    <property type="component" value="Unassembled WGS sequence"/>
</dbReference>
<evidence type="ECO:0000313" key="2">
    <source>
        <dbReference type="EMBL" id="NIJ15985.1"/>
    </source>
</evidence>
<dbReference type="CDD" id="cd00564">
    <property type="entry name" value="TMP_TenI"/>
    <property type="match status" value="1"/>
</dbReference>
<accession>A0A846MDW2</accession>
<dbReference type="GO" id="GO:0009228">
    <property type="term" value="P:thiamine biosynthetic process"/>
    <property type="evidence" value="ECO:0007669"/>
    <property type="project" value="UniProtKB-KW"/>
</dbReference>
<evidence type="ECO:0000259" key="1">
    <source>
        <dbReference type="Pfam" id="PF02581"/>
    </source>
</evidence>
<dbReference type="InterPro" id="IPR036206">
    <property type="entry name" value="ThiamineP_synth_sf"/>
</dbReference>
<reference evidence="2 3" key="1">
    <citation type="submission" date="2020-03" db="EMBL/GenBank/DDBJ databases">
        <title>Genomic Encyclopedia of Type Strains, Phase IV (KMG-IV): sequencing the most valuable type-strain genomes for metagenomic binning, comparative biology and taxonomic classification.</title>
        <authorList>
            <person name="Goeker M."/>
        </authorList>
    </citation>
    <scope>NUCLEOTIDE SEQUENCE [LARGE SCALE GENOMIC DNA]</scope>
    <source>
        <strain evidence="2 3">DSM 21299</strain>
    </source>
</reference>
<dbReference type="AlphaFoldDB" id="A0A846MDW2"/>
<organism evidence="2 3">
    <name type="scientific">Sphingobium vermicomposti</name>
    <dbReference type="NCBI Taxonomy" id="529005"/>
    <lineage>
        <taxon>Bacteria</taxon>
        <taxon>Pseudomonadati</taxon>
        <taxon>Pseudomonadota</taxon>
        <taxon>Alphaproteobacteria</taxon>
        <taxon>Sphingomonadales</taxon>
        <taxon>Sphingomonadaceae</taxon>
        <taxon>Sphingobium</taxon>
    </lineage>
</organism>
<keyword evidence="2" id="KW-0808">Transferase</keyword>
<dbReference type="SUPFAM" id="SSF51391">
    <property type="entry name" value="Thiamin phosphate synthase"/>
    <property type="match status" value="1"/>
</dbReference>
<gene>
    <name evidence="2" type="ORF">FHS54_000934</name>
</gene>
<sequence>MKARHRKNMPSIWLMTDERVPSDMLLASAARLPRGQGGIVFRHYRTAPDERRALFDRVAEVAGRRRLMLLLAGSAREAAAWGADGWHGRGEGGSARPLLHSMAVHDARELRTAERAGADLIFLSPLFATRSHPGGRVLGRMGFAALAHKAGMPVVALGGVRGGHRRMLKGLGASGWAAIDGLTVGRGTG</sequence>
<dbReference type="EMBL" id="JAASQR010000001">
    <property type="protein sequence ID" value="NIJ15985.1"/>
    <property type="molecule type" value="Genomic_DNA"/>
</dbReference>
<evidence type="ECO:0000313" key="3">
    <source>
        <dbReference type="Proteomes" id="UP000576821"/>
    </source>
</evidence>
<name>A0A846MDW2_9SPHN</name>
<dbReference type="GO" id="GO:0004789">
    <property type="term" value="F:thiamine-phosphate diphosphorylase activity"/>
    <property type="evidence" value="ECO:0007669"/>
    <property type="project" value="UniProtKB-EC"/>
</dbReference>
<dbReference type="Pfam" id="PF02581">
    <property type="entry name" value="TMP-TENI"/>
    <property type="match status" value="1"/>
</dbReference>
<protein>
    <submittedName>
        <fullName evidence="2">Thiamine-phosphate pyrophosphorylase</fullName>
        <ecNumber evidence="2">2.5.1.3</ecNumber>
    </submittedName>
</protein>
<comment type="caution">
    <text evidence="2">The sequence shown here is derived from an EMBL/GenBank/DDBJ whole genome shotgun (WGS) entry which is preliminary data.</text>
</comment>
<keyword evidence="3" id="KW-1185">Reference proteome</keyword>
<dbReference type="EC" id="2.5.1.3" evidence="2"/>
<dbReference type="InterPro" id="IPR022998">
    <property type="entry name" value="ThiamineP_synth_TenI"/>
</dbReference>
<feature type="domain" description="Thiamine phosphate synthase/TenI" evidence="1">
    <location>
        <begin position="24"/>
        <end position="181"/>
    </location>
</feature>
<dbReference type="RefSeq" id="WP_167302586.1">
    <property type="nucleotide sequence ID" value="NZ_JAASQR010000001.1"/>
</dbReference>
<dbReference type="InterPro" id="IPR013785">
    <property type="entry name" value="Aldolase_TIM"/>
</dbReference>